<accession>A0ABV4N881</accession>
<dbReference type="SUPFAM" id="SSF56529">
    <property type="entry name" value="FAH"/>
    <property type="match status" value="1"/>
</dbReference>
<dbReference type="RefSeq" id="WP_372265058.1">
    <property type="nucleotide sequence ID" value="NZ_JBFRUW010000006.1"/>
</dbReference>
<proteinExistence type="predicted"/>
<comment type="caution">
    <text evidence="1">The sequence shown here is derived from an EMBL/GenBank/DDBJ whole genome shotgun (WGS) entry which is preliminary data.</text>
</comment>
<gene>
    <name evidence="1" type="ORF">AB4566_04435</name>
</gene>
<dbReference type="PANTHER" id="PTHR30143">
    <property type="entry name" value="ACID HYDRATASE"/>
    <property type="match status" value="1"/>
</dbReference>
<dbReference type="Proteomes" id="UP001570417">
    <property type="component" value="Unassembled WGS sequence"/>
</dbReference>
<protein>
    <submittedName>
        <fullName evidence="1">2-keto-4-pentenoate hydratase</fullName>
    </submittedName>
</protein>
<sequence length="254" mass="27375">MSNVYKQAAQELLSRRVAGKKAPCLSADLRPSNVEDALCIQSAMMELHDDSVAGWKCLQPLAGGKLVVGPIFTNDMQQGEHCQLYADKGVARIEPEIAFVLSKGLPANSEGYTEAQINDAIGSCHMALELIQARYAADSGAEFPDLLADGLANQGLFIGPEIERDKAFSAASIAIEVTQGDNTQSFAGVHPNDNSVSPIYWLVNYMTRRGVNFQAGEALITGSYCGVVAVEFNQLTQVTYSGLGQYEVTFTEKQ</sequence>
<dbReference type="EMBL" id="JBFRUW010000006">
    <property type="protein sequence ID" value="MFA0567517.1"/>
    <property type="molecule type" value="Genomic_DNA"/>
</dbReference>
<dbReference type="InterPro" id="IPR050772">
    <property type="entry name" value="Hydratase-Decarb/MhpD_sf"/>
</dbReference>
<dbReference type="Gene3D" id="3.90.850.10">
    <property type="entry name" value="Fumarylacetoacetase-like, C-terminal domain"/>
    <property type="match status" value="1"/>
</dbReference>
<dbReference type="InterPro" id="IPR036663">
    <property type="entry name" value="Fumarylacetoacetase_C_sf"/>
</dbReference>
<evidence type="ECO:0000313" key="1">
    <source>
        <dbReference type="EMBL" id="MFA0567517.1"/>
    </source>
</evidence>
<evidence type="ECO:0000313" key="2">
    <source>
        <dbReference type="Proteomes" id="UP001570417"/>
    </source>
</evidence>
<dbReference type="PANTHER" id="PTHR30143:SF0">
    <property type="entry name" value="2-KETO-4-PENTENOATE HYDRATASE"/>
    <property type="match status" value="1"/>
</dbReference>
<name>A0ABV4N881_9VIBR</name>
<keyword evidence="2" id="KW-1185">Reference proteome</keyword>
<organism evidence="1 2">
    <name type="scientific">Vibrio gallaecicus</name>
    <dbReference type="NCBI Taxonomy" id="552386"/>
    <lineage>
        <taxon>Bacteria</taxon>
        <taxon>Pseudomonadati</taxon>
        <taxon>Pseudomonadota</taxon>
        <taxon>Gammaproteobacteria</taxon>
        <taxon>Vibrionales</taxon>
        <taxon>Vibrionaceae</taxon>
        <taxon>Vibrio</taxon>
    </lineage>
</organism>
<reference evidence="1 2" key="1">
    <citation type="journal article" date="2024" name="ISME J.">
        <title>Tailless and filamentous prophages are predominant in marine Vibrio.</title>
        <authorList>
            <person name="Steensen K."/>
            <person name="Seneca J."/>
            <person name="Bartlau N."/>
            <person name="Yu X.A."/>
            <person name="Hussain F.A."/>
            <person name="Polz M.F."/>
        </authorList>
    </citation>
    <scope>NUCLEOTIDE SEQUENCE [LARGE SCALE GENOMIC DNA]</scope>
    <source>
        <strain evidence="1 2">10N.222.51.A1</strain>
    </source>
</reference>